<dbReference type="VEuPathDB" id="FungiDB:VP01_3714g1"/>
<dbReference type="EMBL" id="LAVV01008740">
    <property type="protein sequence ID" value="KNZ52042.1"/>
    <property type="molecule type" value="Genomic_DNA"/>
</dbReference>
<name>A0A0L6UUW2_9BASI</name>
<gene>
    <name evidence="1" type="ORF">VP01_3714g1</name>
</gene>
<evidence type="ECO:0000313" key="1">
    <source>
        <dbReference type="EMBL" id="KNZ52042.1"/>
    </source>
</evidence>
<evidence type="ECO:0000313" key="2">
    <source>
        <dbReference type="Proteomes" id="UP000037035"/>
    </source>
</evidence>
<dbReference type="OrthoDB" id="2507115at2759"/>
<dbReference type="AlphaFoldDB" id="A0A0L6UUW2"/>
<sequence>MAANSSFSSLDIFRRHPRCEAIIGYKRPSSRDYVLGPRKVQNWLRWFSFNFRYVHPHVYALAIVRDLLDNHHDKSADLDSHFHKGKNLVKKLTKSNFQVMEEPMTGLFFQLSLPNPESYPFVNFSCQLDFCMEAGDYPPTCKPGH</sequence>
<proteinExistence type="predicted"/>
<keyword evidence="2" id="KW-1185">Reference proteome</keyword>
<organism evidence="1 2">
    <name type="scientific">Puccinia sorghi</name>
    <dbReference type="NCBI Taxonomy" id="27349"/>
    <lineage>
        <taxon>Eukaryota</taxon>
        <taxon>Fungi</taxon>
        <taxon>Dikarya</taxon>
        <taxon>Basidiomycota</taxon>
        <taxon>Pucciniomycotina</taxon>
        <taxon>Pucciniomycetes</taxon>
        <taxon>Pucciniales</taxon>
        <taxon>Pucciniaceae</taxon>
        <taxon>Puccinia</taxon>
    </lineage>
</organism>
<protein>
    <submittedName>
        <fullName evidence="1">Uncharacterized protein</fullName>
    </submittedName>
</protein>
<comment type="caution">
    <text evidence="1">The sequence shown here is derived from an EMBL/GenBank/DDBJ whole genome shotgun (WGS) entry which is preliminary data.</text>
</comment>
<dbReference type="Proteomes" id="UP000037035">
    <property type="component" value="Unassembled WGS sequence"/>
</dbReference>
<accession>A0A0L6UUW2</accession>
<reference evidence="1 2" key="1">
    <citation type="submission" date="2015-08" db="EMBL/GenBank/DDBJ databases">
        <title>Next Generation Sequencing and Analysis of the Genome of Puccinia sorghi L Schw, the Causal Agent of Maize Common Rust.</title>
        <authorList>
            <person name="Rochi L."/>
            <person name="Burguener G."/>
            <person name="Darino M."/>
            <person name="Turjanski A."/>
            <person name="Kreff E."/>
            <person name="Dieguez M.J."/>
            <person name="Sacco F."/>
        </authorList>
    </citation>
    <scope>NUCLEOTIDE SEQUENCE [LARGE SCALE GENOMIC DNA]</scope>
    <source>
        <strain evidence="1 2">RO10H11247</strain>
    </source>
</reference>